<gene>
    <name evidence="2" type="ORF">AXK60_04700</name>
</gene>
<evidence type="ECO:0000313" key="3">
    <source>
        <dbReference type="Proteomes" id="UP000070258"/>
    </source>
</evidence>
<dbReference type="Gene3D" id="1.10.1220.10">
    <property type="entry name" value="Met repressor-like"/>
    <property type="match status" value="1"/>
</dbReference>
<dbReference type="SUPFAM" id="SSF47598">
    <property type="entry name" value="Ribbon-helix-helix"/>
    <property type="match status" value="1"/>
</dbReference>
<dbReference type="InterPro" id="IPR010985">
    <property type="entry name" value="Ribbon_hlx_hlx"/>
</dbReference>
<dbReference type="RefSeq" id="WP_068569842.1">
    <property type="nucleotide sequence ID" value="NZ_LSRF01000001.1"/>
</dbReference>
<accession>A0A138AXK4</accession>
<dbReference type="CDD" id="cd21631">
    <property type="entry name" value="RHH_CopG_NikR-like"/>
    <property type="match status" value="1"/>
</dbReference>
<dbReference type="OrthoDB" id="73061at2"/>
<dbReference type="InterPro" id="IPR002145">
    <property type="entry name" value="CopG"/>
</dbReference>
<comment type="caution">
    <text evidence="2">The sequence shown here is derived from an EMBL/GenBank/DDBJ whole genome shotgun (WGS) entry which is preliminary data.</text>
</comment>
<dbReference type="InterPro" id="IPR013321">
    <property type="entry name" value="Arc_rbn_hlx_hlx"/>
</dbReference>
<feature type="domain" description="Ribbon-helix-helix protein CopG" evidence="1">
    <location>
        <begin position="3"/>
        <end position="40"/>
    </location>
</feature>
<dbReference type="Pfam" id="PF01402">
    <property type="entry name" value="RHH_1"/>
    <property type="match status" value="1"/>
</dbReference>
<dbReference type="GO" id="GO:0006355">
    <property type="term" value="P:regulation of DNA-templated transcription"/>
    <property type="evidence" value="ECO:0007669"/>
    <property type="project" value="InterPro"/>
</dbReference>
<proteinExistence type="predicted"/>
<evidence type="ECO:0000259" key="1">
    <source>
        <dbReference type="Pfam" id="PF01402"/>
    </source>
</evidence>
<sequence length="82" mass="9368">MKTAISLPDDAAERFDRVADKHGMSRSEFYRRAAERYADELADARLTEQLNEAIEAVGQPGDDTAELRRTANVRLVDREDDW</sequence>
<evidence type="ECO:0000313" key="2">
    <source>
        <dbReference type="EMBL" id="KXP15153.1"/>
    </source>
</evidence>
<name>A0A138AXK4_9ACTN</name>
<organism evidence="2 3">
    <name type="scientific">Tsukamurella pseudospumae</name>
    <dbReference type="NCBI Taxonomy" id="239498"/>
    <lineage>
        <taxon>Bacteria</taxon>
        <taxon>Bacillati</taxon>
        <taxon>Actinomycetota</taxon>
        <taxon>Actinomycetes</taxon>
        <taxon>Mycobacteriales</taxon>
        <taxon>Tsukamurellaceae</taxon>
        <taxon>Tsukamurella</taxon>
    </lineage>
</organism>
<dbReference type="Proteomes" id="UP000070258">
    <property type="component" value="Unassembled WGS sequence"/>
</dbReference>
<dbReference type="STRING" id="239498.AXK60_04700"/>
<reference evidence="3" key="1">
    <citation type="submission" date="2016-02" db="EMBL/GenBank/DDBJ databases">
        <authorList>
            <person name="Wen L."/>
            <person name="He K."/>
            <person name="Yang H."/>
        </authorList>
    </citation>
    <scope>NUCLEOTIDE SEQUENCE [LARGE SCALE GENOMIC DNA]</scope>
    <source>
        <strain evidence="3">JCM 15929</strain>
    </source>
</reference>
<dbReference type="EMBL" id="LSRF01000001">
    <property type="protein sequence ID" value="KXP15153.1"/>
    <property type="molecule type" value="Genomic_DNA"/>
</dbReference>
<protein>
    <submittedName>
        <fullName evidence="2">CopG family transcriptional regulator</fullName>
    </submittedName>
</protein>
<dbReference type="AlphaFoldDB" id="A0A138AXK4"/>